<gene>
    <name evidence="1" type="ORF">OU421_11360</name>
</gene>
<dbReference type="EMBL" id="CP113361">
    <property type="protein sequence ID" value="WAI01002.1"/>
    <property type="molecule type" value="Genomic_DNA"/>
</dbReference>
<keyword evidence="2" id="KW-1185">Reference proteome</keyword>
<accession>A0A9X9T8C0</accession>
<evidence type="ECO:0000313" key="2">
    <source>
        <dbReference type="Proteomes" id="UP001163096"/>
    </source>
</evidence>
<evidence type="ECO:0000313" key="1">
    <source>
        <dbReference type="EMBL" id="WAI01002.1"/>
    </source>
</evidence>
<dbReference type="AlphaFoldDB" id="A0A9X9T8C0"/>
<dbReference type="KEGG" id="mou:OU421_11360"/>
<proteinExistence type="predicted"/>
<reference evidence="1" key="1">
    <citation type="submission" date="2022-11" db="EMBL/GenBank/DDBJ databases">
        <title>Complete genome sequence of Methanogenium organophilum DSM 3596.</title>
        <authorList>
            <person name="Chen S.-C."/>
            <person name="Lai S.-J."/>
            <person name="You Y.-T."/>
        </authorList>
    </citation>
    <scope>NUCLEOTIDE SEQUENCE</scope>
    <source>
        <strain evidence="1">DSM 3596</strain>
    </source>
</reference>
<dbReference type="GeneID" id="76835708"/>
<protein>
    <submittedName>
        <fullName evidence="1">Uncharacterized protein</fullName>
    </submittedName>
</protein>
<sequence length="122" mass="14159">MIILPLIGIAAFPYFMYLTVPPDWLLVYEVTEQKAGDGTIVHLDDQNLKDYPVLEEVLLGSEQYEPGPPYSKGDLRQVGEVEYPEKITQWTIDRYVFDNTTGERKYFEYNGSYYRIGTLYAD</sequence>
<name>A0A9X9T8C0_METOG</name>
<organism evidence="1 2">
    <name type="scientific">Methanogenium organophilum</name>
    <dbReference type="NCBI Taxonomy" id="2199"/>
    <lineage>
        <taxon>Archaea</taxon>
        <taxon>Methanobacteriati</taxon>
        <taxon>Methanobacteriota</taxon>
        <taxon>Stenosarchaea group</taxon>
        <taxon>Methanomicrobia</taxon>
        <taxon>Methanomicrobiales</taxon>
        <taxon>Methanomicrobiaceae</taxon>
        <taxon>Methanogenium</taxon>
    </lineage>
</organism>
<dbReference type="RefSeq" id="WP_268186210.1">
    <property type="nucleotide sequence ID" value="NZ_CP113361.1"/>
</dbReference>
<dbReference type="Proteomes" id="UP001163096">
    <property type="component" value="Chromosome"/>
</dbReference>